<dbReference type="EMBL" id="CP025491">
    <property type="protein sequence ID" value="AUH70854.1"/>
    <property type="molecule type" value="Genomic_DNA"/>
</dbReference>
<evidence type="ECO:0000313" key="1">
    <source>
        <dbReference type="EMBL" id="AUH70854.1"/>
    </source>
</evidence>
<dbReference type="KEGG" id="lsh:CAB17_01405"/>
<name>A0A2H5FH31_9GAMM</name>
<accession>A0A2H5FH31</accession>
<evidence type="ECO:0000313" key="2">
    <source>
        <dbReference type="Proteomes" id="UP000234343"/>
    </source>
</evidence>
<dbReference type="Proteomes" id="UP000234343">
    <property type="component" value="Chromosome"/>
</dbReference>
<organism evidence="1 2">
    <name type="scientific">Legionella sainthelensi</name>
    <dbReference type="NCBI Taxonomy" id="28087"/>
    <lineage>
        <taxon>Bacteria</taxon>
        <taxon>Pseudomonadati</taxon>
        <taxon>Pseudomonadota</taxon>
        <taxon>Gammaproteobacteria</taxon>
        <taxon>Legionellales</taxon>
        <taxon>Legionellaceae</taxon>
        <taxon>Legionella</taxon>
    </lineage>
</organism>
<protein>
    <submittedName>
        <fullName evidence="1">Uncharacterized protein</fullName>
    </submittedName>
</protein>
<keyword evidence="2" id="KW-1185">Reference proteome</keyword>
<proteinExistence type="predicted"/>
<reference evidence="1 2" key="1">
    <citation type="submission" date="2017-12" db="EMBL/GenBank/DDBJ databases">
        <title>Legionella sainthelensi LA01-117, whole genome sequence of a clinical isolate from New Zealand.</title>
        <authorList>
            <person name="Cree S.L."/>
            <person name="Slow S."/>
            <person name="Kennedy M.A."/>
            <person name="Murdoch D.R."/>
            <person name="Biggs P.J."/>
            <person name="Anderson T."/>
        </authorList>
    </citation>
    <scope>NUCLEOTIDE SEQUENCE [LARGE SCALE GENOMIC DNA]</scope>
    <source>
        <strain evidence="1 2">LA01-117</strain>
    </source>
</reference>
<dbReference type="AlphaFoldDB" id="A0A2H5FH31"/>
<sequence length="62" mass="7425">MRVFLLVLFKVRTSIKTGNSHFFKFLCQIKSKLIHLINWHLKFLSQKYLSDIPSFLAYFPGY</sequence>
<gene>
    <name evidence="1" type="ORF">CAB17_01405</name>
</gene>